<keyword evidence="3" id="KW-1185">Reference proteome</keyword>
<gene>
    <name evidence="2" type="ORF">JO380_002496</name>
</gene>
<dbReference type="Proteomes" id="UP001240250">
    <property type="component" value="Unassembled WGS sequence"/>
</dbReference>
<evidence type="ECO:0000313" key="2">
    <source>
        <dbReference type="EMBL" id="MDQ0426115.1"/>
    </source>
</evidence>
<proteinExistence type="predicted"/>
<evidence type="ECO:0000313" key="3">
    <source>
        <dbReference type="Proteomes" id="UP001240250"/>
    </source>
</evidence>
<feature type="transmembrane region" description="Helical" evidence="1">
    <location>
        <begin position="7"/>
        <end position="31"/>
    </location>
</feature>
<accession>A0ABU0GNE9</accession>
<reference evidence="2 3" key="1">
    <citation type="submission" date="2023-07" db="EMBL/GenBank/DDBJ databases">
        <title>Sequencing the genomes of 1000 actinobacteria strains.</title>
        <authorList>
            <person name="Klenk H.-P."/>
        </authorList>
    </citation>
    <scope>NUCLEOTIDE SEQUENCE [LARGE SCALE GENOMIC DNA]</scope>
    <source>
        <strain evidence="2 3">DSM 14785</strain>
    </source>
</reference>
<sequence length="36" mass="3866">MRAQPRALVWTVRALLSVTGSLLIVVVDAVLSHPVP</sequence>
<evidence type="ECO:0000256" key="1">
    <source>
        <dbReference type="SAM" id="Phobius"/>
    </source>
</evidence>
<keyword evidence="1" id="KW-1133">Transmembrane helix</keyword>
<organism evidence="2 3">
    <name type="scientific">Cellulomonas iranensis</name>
    <dbReference type="NCBI Taxonomy" id="76862"/>
    <lineage>
        <taxon>Bacteria</taxon>
        <taxon>Bacillati</taxon>
        <taxon>Actinomycetota</taxon>
        <taxon>Actinomycetes</taxon>
        <taxon>Micrococcales</taxon>
        <taxon>Cellulomonadaceae</taxon>
        <taxon>Cellulomonas</taxon>
    </lineage>
</organism>
<keyword evidence="1" id="KW-0812">Transmembrane</keyword>
<protein>
    <submittedName>
        <fullName evidence="2">Uncharacterized protein</fullName>
    </submittedName>
</protein>
<dbReference type="EMBL" id="JAUSVM010000001">
    <property type="protein sequence ID" value="MDQ0426115.1"/>
    <property type="molecule type" value="Genomic_DNA"/>
</dbReference>
<name>A0ABU0GNE9_9CELL</name>
<keyword evidence="1" id="KW-0472">Membrane</keyword>
<comment type="caution">
    <text evidence="2">The sequence shown here is derived from an EMBL/GenBank/DDBJ whole genome shotgun (WGS) entry which is preliminary data.</text>
</comment>